<dbReference type="AlphaFoldDB" id="A0A426ZGR1"/>
<protein>
    <recommendedName>
        <fullName evidence="5">Palmitoyl-protein thioesterase 1</fullName>
    </recommendedName>
</protein>
<feature type="chain" id="PRO_5019123178" description="Palmitoyl-protein thioesterase 1" evidence="2">
    <location>
        <begin position="25"/>
        <end position="213"/>
    </location>
</feature>
<dbReference type="GO" id="GO:0016790">
    <property type="term" value="F:thiolester hydrolase activity"/>
    <property type="evidence" value="ECO:0007669"/>
    <property type="project" value="TreeGrafter"/>
</dbReference>
<dbReference type="Pfam" id="PF02089">
    <property type="entry name" value="Palm_thioest"/>
    <property type="match status" value="1"/>
</dbReference>
<sequence>MASVLLYWGAIAVLLAISAPTSSSIPFVVLHGTGSHILRNFWAIGLAPRDTACTEIGNGVWDSWIMPLQQQADVVCEKVKEMRELRAGYNIVGLSQGNLIGRAVVEFCEGAPPVKNFISLGGPHVPLCGVSALESGILCKFVDNLIKSQIYSDYVQAHLAPSGYLKIPIFEHDTVLVPRETSWFGYYPDDNFNPILPPNQVKILSVSNVFNIT</sequence>
<organism evidence="3 4">
    <name type="scientific">Ensete ventricosum</name>
    <name type="common">Abyssinian banana</name>
    <name type="synonym">Musa ensete</name>
    <dbReference type="NCBI Taxonomy" id="4639"/>
    <lineage>
        <taxon>Eukaryota</taxon>
        <taxon>Viridiplantae</taxon>
        <taxon>Streptophyta</taxon>
        <taxon>Embryophyta</taxon>
        <taxon>Tracheophyta</taxon>
        <taxon>Spermatophyta</taxon>
        <taxon>Magnoliopsida</taxon>
        <taxon>Liliopsida</taxon>
        <taxon>Zingiberales</taxon>
        <taxon>Musaceae</taxon>
        <taxon>Ensete</taxon>
    </lineage>
</organism>
<dbReference type="EMBL" id="AMZH03006707">
    <property type="protein sequence ID" value="RRT63148.1"/>
    <property type="molecule type" value="Genomic_DNA"/>
</dbReference>
<evidence type="ECO:0000256" key="1">
    <source>
        <dbReference type="ARBA" id="ARBA00022801"/>
    </source>
</evidence>
<evidence type="ECO:0000256" key="2">
    <source>
        <dbReference type="SAM" id="SignalP"/>
    </source>
</evidence>
<proteinExistence type="predicted"/>
<dbReference type="Gene3D" id="3.40.50.1820">
    <property type="entry name" value="alpha/beta hydrolase"/>
    <property type="match status" value="1"/>
</dbReference>
<keyword evidence="2" id="KW-0732">Signal</keyword>
<dbReference type="SUPFAM" id="SSF53474">
    <property type="entry name" value="alpha/beta-Hydrolases"/>
    <property type="match status" value="1"/>
</dbReference>
<comment type="caution">
    <text evidence="3">The sequence shown here is derived from an EMBL/GenBank/DDBJ whole genome shotgun (WGS) entry which is preliminary data.</text>
</comment>
<feature type="signal peptide" evidence="2">
    <location>
        <begin position="1"/>
        <end position="24"/>
    </location>
</feature>
<evidence type="ECO:0000313" key="3">
    <source>
        <dbReference type="EMBL" id="RRT63148.1"/>
    </source>
</evidence>
<evidence type="ECO:0008006" key="5">
    <source>
        <dbReference type="Google" id="ProtNLM"/>
    </source>
</evidence>
<dbReference type="PANTHER" id="PTHR11247:SF8">
    <property type="entry name" value="PALMITOYL-PROTEIN THIOESTERASE 1"/>
    <property type="match status" value="1"/>
</dbReference>
<dbReference type="InterPro" id="IPR029058">
    <property type="entry name" value="AB_hydrolase_fold"/>
</dbReference>
<evidence type="ECO:0000313" key="4">
    <source>
        <dbReference type="Proteomes" id="UP000287651"/>
    </source>
</evidence>
<name>A0A426ZGR1_ENSVE</name>
<dbReference type="Proteomes" id="UP000287651">
    <property type="component" value="Unassembled WGS sequence"/>
</dbReference>
<keyword evidence="1" id="KW-0378">Hydrolase</keyword>
<accession>A0A426ZGR1</accession>
<reference evidence="3 4" key="1">
    <citation type="journal article" date="2014" name="Agronomy (Basel)">
        <title>A Draft Genome Sequence for Ensete ventricosum, the Drought-Tolerant Tree Against Hunger.</title>
        <authorList>
            <person name="Harrison J."/>
            <person name="Moore K.A."/>
            <person name="Paszkiewicz K."/>
            <person name="Jones T."/>
            <person name="Grant M."/>
            <person name="Ambacheew D."/>
            <person name="Muzemil S."/>
            <person name="Studholme D.J."/>
        </authorList>
    </citation>
    <scope>NUCLEOTIDE SEQUENCE [LARGE SCALE GENOMIC DNA]</scope>
</reference>
<gene>
    <name evidence="3" type="ORF">B296_00041430</name>
</gene>
<dbReference type="PANTHER" id="PTHR11247">
    <property type="entry name" value="PALMITOYL-PROTEIN THIOESTERASE/DOLICHYLDIPHOSPHATASE 1"/>
    <property type="match status" value="1"/>
</dbReference>